<dbReference type="InterPro" id="IPR000669">
    <property type="entry name" value="Mannitol_DH"/>
</dbReference>
<dbReference type="RefSeq" id="WP_166318295.1">
    <property type="nucleotide sequence ID" value="NZ_WOTH01000047.1"/>
</dbReference>
<dbReference type="InterPro" id="IPR023027">
    <property type="entry name" value="Mannitol_DH_CS"/>
</dbReference>
<feature type="domain" description="Mannitol dehydrogenase C-terminal" evidence="4">
    <location>
        <begin position="288"/>
        <end position="470"/>
    </location>
</feature>
<dbReference type="Proteomes" id="UP000597459">
    <property type="component" value="Unassembled WGS sequence"/>
</dbReference>
<evidence type="ECO:0000259" key="4">
    <source>
        <dbReference type="Pfam" id="PF08125"/>
    </source>
</evidence>
<evidence type="ECO:0000259" key="3">
    <source>
        <dbReference type="Pfam" id="PF01232"/>
    </source>
</evidence>
<comment type="caution">
    <text evidence="5">The sequence shown here is derived from an EMBL/GenBank/DDBJ whole genome shotgun (WGS) entry which is preliminary data.</text>
</comment>
<keyword evidence="2" id="KW-0520">NAD</keyword>
<feature type="domain" description="Mannitol dehydrogenase N-terminal" evidence="3">
    <location>
        <begin position="29"/>
        <end position="280"/>
    </location>
</feature>
<dbReference type="InterPro" id="IPR013328">
    <property type="entry name" value="6PGD_dom2"/>
</dbReference>
<evidence type="ECO:0000256" key="2">
    <source>
        <dbReference type="ARBA" id="ARBA00023027"/>
    </source>
</evidence>
<sequence length="491" mass="53737">MIPLSNATLDHLPQDVLKPSYSRADVRPGIAHIGVGNFHRAHQAHYVEQVLALPGQAEWGIVGLGIRHGRREEERREAFRKQDSLFTLTEFASDGTKAIHAIGSIVEYVSCLDEYEGVIHRLTDPAIRIVSLTITEGGYYVDGQGRFQLDHPDIAEDLTRDVPQTAFGIVTEALKRRRAAGVGPFTVLSCDNLQENGKVARTAFCGFADARDAELGAWMREKVTFPCAMVDRIAPSIGAADIERLDRESGVADMMPVYSEDFTQWVIENSFCAGRPALEKVGVQFTSDVAPYEQVKLRMLNAAHSTLAYAGLLMGYRRVDKAIADEGLATLVETFLNEDVAPLLTPPADVNVTDYARLVLNRFRNPEVGDQLERIASGGLAKLPVFLGPTVKQLLEKGRDARREAFTLACWAECYRDVNGTTGDIRVSDPQVTEQDKAALQGEDPQAILGLPVFAGWGVAENATFAEHFASFRKGLKKSGAKEVLAGVLKG</sequence>
<accession>A0A967B8I6</accession>
<dbReference type="EMBL" id="WOTH01000047">
    <property type="protein sequence ID" value="NHO55094.1"/>
    <property type="molecule type" value="Genomic_DNA"/>
</dbReference>
<organism evidence="5 6">
    <name type="scientific">Acetobacter estunensis</name>
    <dbReference type="NCBI Taxonomy" id="104097"/>
    <lineage>
        <taxon>Bacteria</taxon>
        <taxon>Pseudomonadati</taxon>
        <taxon>Pseudomonadota</taxon>
        <taxon>Alphaproteobacteria</taxon>
        <taxon>Acetobacterales</taxon>
        <taxon>Acetobacteraceae</taxon>
        <taxon>Acetobacter</taxon>
    </lineage>
</organism>
<dbReference type="Pfam" id="PF08125">
    <property type="entry name" value="Mannitol_dh_C"/>
    <property type="match status" value="1"/>
</dbReference>
<dbReference type="PANTHER" id="PTHR43362">
    <property type="entry name" value="MANNITOL DEHYDROGENASE DSF1-RELATED"/>
    <property type="match status" value="1"/>
</dbReference>
<dbReference type="GO" id="GO:0019594">
    <property type="term" value="P:mannitol metabolic process"/>
    <property type="evidence" value="ECO:0007669"/>
    <property type="project" value="InterPro"/>
</dbReference>
<dbReference type="PANTHER" id="PTHR43362:SF1">
    <property type="entry name" value="MANNITOL DEHYDROGENASE 2-RELATED"/>
    <property type="match status" value="1"/>
</dbReference>
<dbReference type="InterPro" id="IPR013131">
    <property type="entry name" value="Mannitol_DH_N"/>
</dbReference>
<name>A0A967B8I6_9PROT</name>
<dbReference type="SUPFAM" id="SSF48179">
    <property type="entry name" value="6-phosphogluconate dehydrogenase C-terminal domain-like"/>
    <property type="match status" value="1"/>
</dbReference>
<dbReference type="SUPFAM" id="SSF51735">
    <property type="entry name" value="NAD(P)-binding Rossmann-fold domains"/>
    <property type="match status" value="1"/>
</dbReference>
<dbReference type="Gene3D" id="1.10.1040.10">
    <property type="entry name" value="N-(1-d-carboxylethyl)-l-norvaline Dehydrogenase, domain 2"/>
    <property type="match status" value="1"/>
</dbReference>
<dbReference type="PROSITE" id="PS00974">
    <property type="entry name" value="MANNITOL_DHGENASE"/>
    <property type="match status" value="1"/>
</dbReference>
<keyword evidence="1" id="KW-0560">Oxidoreductase</keyword>
<protein>
    <submittedName>
        <fullName evidence="5">Mannitol dehydrogenase family protein</fullName>
    </submittedName>
</protein>
<dbReference type="AlphaFoldDB" id="A0A967B8I6"/>
<dbReference type="GO" id="GO:0016616">
    <property type="term" value="F:oxidoreductase activity, acting on the CH-OH group of donors, NAD or NADP as acceptor"/>
    <property type="evidence" value="ECO:0007669"/>
    <property type="project" value="TreeGrafter"/>
</dbReference>
<evidence type="ECO:0000313" key="6">
    <source>
        <dbReference type="Proteomes" id="UP000597459"/>
    </source>
</evidence>
<evidence type="ECO:0000313" key="5">
    <source>
        <dbReference type="EMBL" id="NHO55094.1"/>
    </source>
</evidence>
<keyword evidence="6" id="KW-1185">Reference proteome</keyword>
<dbReference type="PRINTS" id="PR00084">
    <property type="entry name" value="MTLDHDRGNASE"/>
</dbReference>
<proteinExistence type="predicted"/>
<dbReference type="Gene3D" id="3.40.50.720">
    <property type="entry name" value="NAD(P)-binding Rossmann-like Domain"/>
    <property type="match status" value="1"/>
</dbReference>
<dbReference type="InterPro" id="IPR050988">
    <property type="entry name" value="Mannitol_DH/Oxidoreductase"/>
</dbReference>
<dbReference type="Pfam" id="PF01232">
    <property type="entry name" value="Mannitol_dh"/>
    <property type="match status" value="1"/>
</dbReference>
<reference evidence="5" key="1">
    <citation type="submission" date="2019-11" db="EMBL/GenBank/DDBJ databases">
        <title>Description of new Acetobacter species.</title>
        <authorList>
            <person name="Cleenwerck I."/>
            <person name="Sombolestani A.S."/>
        </authorList>
    </citation>
    <scope>NUCLEOTIDE SEQUENCE</scope>
    <source>
        <strain evidence="5">LMG 1626</strain>
    </source>
</reference>
<evidence type="ECO:0000256" key="1">
    <source>
        <dbReference type="ARBA" id="ARBA00023002"/>
    </source>
</evidence>
<gene>
    <name evidence="5" type="ORF">GOB87_14265</name>
</gene>
<dbReference type="InterPro" id="IPR008927">
    <property type="entry name" value="6-PGluconate_DH-like_C_sf"/>
</dbReference>
<dbReference type="InterPro" id="IPR013118">
    <property type="entry name" value="Mannitol_DH_C"/>
</dbReference>
<dbReference type="InterPro" id="IPR036291">
    <property type="entry name" value="NAD(P)-bd_dom_sf"/>
</dbReference>